<dbReference type="PANTHER" id="PTHR30590:SF2">
    <property type="entry name" value="INNER MEMBRANE PROTEIN"/>
    <property type="match status" value="1"/>
</dbReference>
<feature type="domain" description="DUF418" evidence="2">
    <location>
        <begin position="2"/>
        <end position="75"/>
    </location>
</feature>
<protein>
    <recommendedName>
        <fullName evidence="2">DUF418 domain-containing protein</fullName>
    </recommendedName>
</protein>
<keyword evidence="4" id="KW-1185">Reference proteome</keyword>
<dbReference type="Pfam" id="PF04235">
    <property type="entry name" value="DUF418"/>
    <property type="match status" value="1"/>
</dbReference>
<dbReference type="InterPro" id="IPR052529">
    <property type="entry name" value="Bact_Transport_Assoc"/>
</dbReference>
<sequence>MKPAGKMSLTIYISQSVITAWIFSSWGLGLFQELQTWQVLILAFGIWLFLANLATIWLNRFKQGPLEKVMNVLTRSR</sequence>
<keyword evidence="1" id="KW-1133">Transmembrane helix</keyword>
<feature type="transmembrane region" description="Helical" evidence="1">
    <location>
        <begin position="12"/>
        <end position="31"/>
    </location>
</feature>
<dbReference type="PANTHER" id="PTHR30590">
    <property type="entry name" value="INNER MEMBRANE PROTEIN"/>
    <property type="match status" value="1"/>
</dbReference>
<dbReference type="EMBL" id="RRYP01034268">
    <property type="protein sequence ID" value="TNV70654.1"/>
    <property type="molecule type" value="Genomic_DNA"/>
</dbReference>
<evidence type="ECO:0000313" key="3">
    <source>
        <dbReference type="EMBL" id="TNV70654.1"/>
    </source>
</evidence>
<feature type="transmembrane region" description="Helical" evidence="1">
    <location>
        <begin position="37"/>
        <end position="58"/>
    </location>
</feature>
<reference evidence="3" key="1">
    <citation type="submission" date="2019-06" db="EMBL/GenBank/DDBJ databases">
        <authorList>
            <person name="Zheng W."/>
        </authorList>
    </citation>
    <scope>NUCLEOTIDE SEQUENCE</scope>
    <source>
        <strain evidence="3">QDHG01</strain>
    </source>
</reference>
<comment type="caution">
    <text evidence="3">The sequence shown here is derived from an EMBL/GenBank/DDBJ whole genome shotgun (WGS) entry which is preliminary data.</text>
</comment>
<proteinExistence type="predicted"/>
<gene>
    <name evidence="3" type="ORF">FGO68_gene9983</name>
</gene>
<dbReference type="InterPro" id="IPR007349">
    <property type="entry name" value="DUF418"/>
</dbReference>
<keyword evidence="1" id="KW-0812">Transmembrane</keyword>
<evidence type="ECO:0000259" key="2">
    <source>
        <dbReference type="Pfam" id="PF04235"/>
    </source>
</evidence>
<accession>A0A8J8STY9</accession>
<keyword evidence="1" id="KW-0472">Membrane</keyword>
<evidence type="ECO:0000313" key="4">
    <source>
        <dbReference type="Proteomes" id="UP000785679"/>
    </source>
</evidence>
<dbReference type="AlphaFoldDB" id="A0A8J8STY9"/>
<dbReference type="Proteomes" id="UP000785679">
    <property type="component" value="Unassembled WGS sequence"/>
</dbReference>
<name>A0A8J8STY9_HALGN</name>
<evidence type="ECO:0000256" key="1">
    <source>
        <dbReference type="SAM" id="Phobius"/>
    </source>
</evidence>
<organism evidence="3 4">
    <name type="scientific">Halteria grandinella</name>
    <dbReference type="NCBI Taxonomy" id="5974"/>
    <lineage>
        <taxon>Eukaryota</taxon>
        <taxon>Sar</taxon>
        <taxon>Alveolata</taxon>
        <taxon>Ciliophora</taxon>
        <taxon>Intramacronucleata</taxon>
        <taxon>Spirotrichea</taxon>
        <taxon>Stichotrichia</taxon>
        <taxon>Sporadotrichida</taxon>
        <taxon>Halteriidae</taxon>
        <taxon>Halteria</taxon>
    </lineage>
</organism>